<dbReference type="Proteomes" id="UP000325440">
    <property type="component" value="Unassembled WGS sequence"/>
</dbReference>
<dbReference type="GO" id="GO:0009228">
    <property type="term" value="P:thiamine biosynthetic process"/>
    <property type="evidence" value="ECO:0007669"/>
    <property type="project" value="UniProtKB-KW"/>
</dbReference>
<organism evidence="4 5">
    <name type="scientific">Cinara cedri</name>
    <dbReference type="NCBI Taxonomy" id="506608"/>
    <lineage>
        <taxon>Eukaryota</taxon>
        <taxon>Metazoa</taxon>
        <taxon>Ecdysozoa</taxon>
        <taxon>Arthropoda</taxon>
        <taxon>Hexapoda</taxon>
        <taxon>Insecta</taxon>
        <taxon>Pterygota</taxon>
        <taxon>Neoptera</taxon>
        <taxon>Paraneoptera</taxon>
        <taxon>Hemiptera</taxon>
        <taxon>Sternorrhyncha</taxon>
        <taxon>Aphidomorpha</taxon>
        <taxon>Aphidoidea</taxon>
        <taxon>Aphididae</taxon>
        <taxon>Lachninae</taxon>
        <taxon>Cinara</taxon>
    </lineage>
</organism>
<dbReference type="PANTHER" id="PTHR20857">
    <property type="entry name" value="THIAMINE-PHOSPHATE PYROPHOSPHORYLASE"/>
    <property type="match status" value="1"/>
</dbReference>
<evidence type="ECO:0000256" key="2">
    <source>
        <dbReference type="ARBA" id="ARBA00022977"/>
    </source>
</evidence>
<proteinExistence type="predicted"/>
<dbReference type="Pfam" id="PF02581">
    <property type="entry name" value="TMP-TENI"/>
    <property type="match status" value="1"/>
</dbReference>
<comment type="pathway">
    <text evidence="1">Cofactor biosynthesis; thiamine diphosphate biosynthesis.</text>
</comment>
<dbReference type="Gene3D" id="3.20.20.70">
    <property type="entry name" value="Aldolase class I"/>
    <property type="match status" value="1"/>
</dbReference>
<sequence length="252" mass="29001">MKESIKAYECQIITVSFEDLPWITESTQEGINQPSFPQHDIGTLAFYPIISSNYWFEKLFARGIKTTQLRIKDLQKEDLKEEIRTVIKITEKYKAKLFINDYQELAMQHNAYDIHLRQEDLANTDSKAIVQTNIRLEISTHGYYELARSYALRPSCISFGPISPTTSKQMPFTLQGIFNLQHWRKLLKYPLVAVGRVSIDKLPPILAGWVGGITVISAVLSDLDPEQVALKFLKACKQAFLLRRKQGDYDRL</sequence>
<name>A0A5E4M7R3_9HEMI</name>
<dbReference type="GO" id="GO:0004789">
    <property type="term" value="F:thiamine-phosphate diphosphorylase activity"/>
    <property type="evidence" value="ECO:0007669"/>
    <property type="project" value="TreeGrafter"/>
</dbReference>
<dbReference type="CDD" id="cd00564">
    <property type="entry name" value="TMP_TenI"/>
    <property type="match status" value="1"/>
</dbReference>
<keyword evidence="2" id="KW-0784">Thiamine biosynthesis</keyword>
<dbReference type="InterPro" id="IPR036206">
    <property type="entry name" value="ThiamineP_synth_sf"/>
</dbReference>
<feature type="domain" description="Thiamine phosphate synthase/TenI" evidence="3">
    <location>
        <begin position="55"/>
        <end position="219"/>
    </location>
</feature>
<dbReference type="PANTHER" id="PTHR20857:SF15">
    <property type="entry name" value="THIAMINE-PHOSPHATE SYNTHASE"/>
    <property type="match status" value="1"/>
</dbReference>
<evidence type="ECO:0000313" key="4">
    <source>
        <dbReference type="EMBL" id="VVC27439.1"/>
    </source>
</evidence>
<dbReference type="SUPFAM" id="SSF51391">
    <property type="entry name" value="Thiamin phosphate synthase"/>
    <property type="match status" value="1"/>
</dbReference>
<keyword evidence="5" id="KW-1185">Reference proteome</keyword>
<reference evidence="4 5" key="1">
    <citation type="submission" date="2019-08" db="EMBL/GenBank/DDBJ databases">
        <authorList>
            <person name="Alioto T."/>
            <person name="Alioto T."/>
            <person name="Gomez Garrido J."/>
        </authorList>
    </citation>
    <scope>NUCLEOTIDE SEQUENCE [LARGE SCALE GENOMIC DNA]</scope>
</reference>
<dbReference type="InterPro" id="IPR013785">
    <property type="entry name" value="Aldolase_TIM"/>
</dbReference>
<evidence type="ECO:0000259" key="3">
    <source>
        <dbReference type="Pfam" id="PF02581"/>
    </source>
</evidence>
<dbReference type="AlphaFoldDB" id="A0A5E4M7R3"/>
<dbReference type="GO" id="GO:0005737">
    <property type="term" value="C:cytoplasm"/>
    <property type="evidence" value="ECO:0007669"/>
    <property type="project" value="TreeGrafter"/>
</dbReference>
<protein>
    <submittedName>
        <fullName evidence="4">Aldolase-type TIM barrel,Thiamine phosphate synthase/TenI</fullName>
    </submittedName>
</protein>
<dbReference type="OrthoDB" id="10028886at2759"/>
<gene>
    <name evidence="4" type="ORF">CINCED_3A018367</name>
</gene>
<evidence type="ECO:0000256" key="1">
    <source>
        <dbReference type="ARBA" id="ARBA00004948"/>
    </source>
</evidence>
<dbReference type="InterPro" id="IPR022998">
    <property type="entry name" value="ThiamineP_synth_TenI"/>
</dbReference>
<accession>A0A5E4M7R3</accession>
<dbReference type="EMBL" id="CABPRJ010000115">
    <property type="protein sequence ID" value="VVC27439.1"/>
    <property type="molecule type" value="Genomic_DNA"/>
</dbReference>
<evidence type="ECO:0000313" key="5">
    <source>
        <dbReference type="Proteomes" id="UP000325440"/>
    </source>
</evidence>